<dbReference type="InterPro" id="IPR011010">
    <property type="entry name" value="DNA_brk_join_enz"/>
</dbReference>
<keyword evidence="4" id="KW-0233">DNA recombination</keyword>
<gene>
    <name evidence="9" type="ORF">FBZ83_107225</name>
</gene>
<evidence type="ECO:0000256" key="1">
    <source>
        <dbReference type="ARBA" id="ARBA00008857"/>
    </source>
</evidence>
<reference evidence="9 10" key="1">
    <citation type="submission" date="2019-06" db="EMBL/GenBank/DDBJ databases">
        <title>Genomic Encyclopedia of Type Strains, Phase IV (KMG-V): Genome sequencing to study the core and pangenomes of soil and plant-associated prokaryotes.</title>
        <authorList>
            <person name="Whitman W."/>
        </authorList>
    </citation>
    <scope>NUCLEOTIDE SEQUENCE [LARGE SCALE GENOMIC DNA]</scope>
    <source>
        <strain evidence="9 10">BR 11650</strain>
    </source>
</reference>
<evidence type="ECO:0000256" key="5">
    <source>
        <dbReference type="PROSITE-ProRule" id="PRU01248"/>
    </source>
</evidence>
<dbReference type="Pfam" id="PF00589">
    <property type="entry name" value="Phage_integrase"/>
    <property type="match status" value="1"/>
</dbReference>
<dbReference type="Gene3D" id="1.10.443.10">
    <property type="entry name" value="Intergrase catalytic core"/>
    <property type="match status" value="1"/>
</dbReference>
<dbReference type="InterPro" id="IPR010998">
    <property type="entry name" value="Integrase_recombinase_N"/>
</dbReference>
<evidence type="ECO:0000313" key="10">
    <source>
        <dbReference type="Proteomes" id="UP000318529"/>
    </source>
</evidence>
<name>A0A560CCI1_AZOBR</name>
<evidence type="ECO:0000256" key="2">
    <source>
        <dbReference type="ARBA" id="ARBA00022908"/>
    </source>
</evidence>
<keyword evidence="2" id="KW-0229">DNA integration</keyword>
<evidence type="ECO:0000259" key="8">
    <source>
        <dbReference type="PROSITE" id="PS51900"/>
    </source>
</evidence>
<dbReference type="Gene3D" id="1.10.150.130">
    <property type="match status" value="1"/>
</dbReference>
<sequence length="532" mass="59915">MLHVQRRGNGFCWRRRVPLGLRSRFIKRELVVSLRTPDRAVAIARGRRLSTVADKLFARAMTDTSLTTDRINAIARGWLSAELERAERELEQVRAGQALYSAPDPHEDAVDTDLRLLSELAADSREALAVNDYRQIEVVADDLIGAAGLSVDRASPSFGRFCRVLLRAQVELLRQTKARRAGDYSEPTRDPLFVPQTDALPSHAPEDPRAKSMPLSELAEVFIQTKIRDGVWKEATARNSPRKLRLFAETLGNKPVDMVTRDDIRDWRDALDDMDLASNSIRQHFSVIGSMFNWAKQEGKASLDNPTRGLAPKADTQTREAFTPQDLQALFHSPLYMGHWRADRRERPGGILVKDHKFWLPSVALHSGLRVEEVAKLTVTDLRESEGVWCFHVSDAKTKAGNRVVPVHPRLIRMGLLVHRQKVVERGEAQLWPELKKGSEGRFSQSFVQWWSQFRHLIGLDRESLVFHSFRHTFISSLLNAGVPQTTVQQIAGHAIPGVTGIYAGKLLTAQDKFDAIQHITFGADLSHLEAP</sequence>
<dbReference type="GO" id="GO:0015074">
    <property type="term" value="P:DNA integration"/>
    <property type="evidence" value="ECO:0007669"/>
    <property type="project" value="UniProtKB-KW"/>
</dbReference>
<evidence type="ECO:0000256" key="4">
    <source>
        <dbReference type="ARBA" id="ARBA00023172"/>
    </source>
</evidence>
<dbReference type="PANTHER" id="PTHR30349:SF41">
    <property type="entry name" value="INTEGRASE_RECOMBINASE PROTEIN MJ0367-RELATED"/>
    <property type="match status" value="1"/>
</dbReference>
<dbReference type="PROSITE" id="PS51898">
    <property type="entry name" value="TYR_RECOMBINASE"/>
    <property type="match status" value="1"/>
</dbReference>
<dbReference type="PANTHER" id="PTHR30349">
    <property type="entry name" value="PHAGE INTEGRASE-RELATED"/>
    <property type="match status" value="1"/>
</dbReference>
<evidence type="ECO:0000256" key="3">
    <source>
        <dbReference type="ARBA" id="ARBA00023125"/>
    </source>
</evidence>
<organism evidence="9 10">
    <name type="scientific">Azospirillum brasilense</name>
    <dbReference type="NCBI Taxonomy" id="192"/>
    <lineage>
        <taxon>Bacteria</taxon>
        <taxon>Pseudomonadati</taxon>
        <taxon>Pseudomonadota</taxon>
        <taxon>Alphaproteobacteria</taxon>
        <taxon>Rhodospirillales</taxon>
        <taxon>Azospirillaceae</taxon>
        <taxon>Azospirillum</taxon>
    </lineage>
</organism>
<evidence type="ECO:0000259" key="7">
    <source>
        <dbReference type="PROSITE" id="PS51898"/>
    </source>
</evidence>
<dbReference type="GO" id="GO:0003677">
    <property type="term" value="F:DNA binding"/>
    <property type="evidence" value="ECO:0007669"/>
    <property type="project" value="UniProtKB-UniRule"/>
</dbReference>
<feature type="domain" description="Tyr recombinase" evidence="7">
    <location>
        <begin position="317"/>
        <end position="518"/>
    </location>
</feature>
<feature type="region of interest" description="Disordered" evidence="6">
    <location>
        <begin position="180"/>
        <end position="210"/>
    </location>
</feature>
<dbReference type="InterPro" id="IPR046668">
    <property type="entry name" value="DUF6538"/>
</dbReference>
<dbReference type="Proteomes" id="UP000318529">
    <property type="component" value="Unassembled WGS sequence"/>
</dbReference>
<dbReference type="AlphaFoldDB" id="A0A560CCI1"/>
<dbReference type="CDD" id="cd01184">
    <property type="entry name" value="INT_C_like_1"/>
    <property type="match status" value="1"/>
</dbReference>
<dbReference type="InterPro" id="IPR013762">
    <property type="entry name" value="Integrase-like_cat_sf"/>
</dbReference>
<keyword evidence="3 5" id="KW-0238">DNA-binding</keyword>
<comment type="caution">
    <text evidence="9">The sequence shown here is derived from an EMBL/GenBank/DDBJ whole genome shotgun (WGS) entry which is preliminary data.</text>
</comment>
<protein>
    <submittedName>
        <fullName evidence="9">Site-specific recombinase XerD</fullName>
    </submittedName>
</protein>
<dbReference type="InterPro" id="IPR004107">
    <property type="entry name" value="Integrase_SAM-like_N"/>
</dbReference>
<dbReference type="InterPro" id="IPR044068">
    <property type="entry name" value="CB"/>
</dbReference>
<feature type="compositionally biased region" description="Basic and acidic residues" evidence="6">
    <location>
        <begin position="180"/>
        <end position="189"/>
    </location>
</feature>
<dbReference type="InterPro" id="IPR050090">
    <property type="entry name" value="Tyrosine_recombinase_XerCD"/>
</dbReference>
<comment type="similarity">
    <text evidence="1">Belongs to the 'phage' integrase family.</text>
</comment>
<dbReference type="PROSITE" id="PS51900">
    <property type="entry name" value="CB"/>
    <property type="match status" value="1"/>
</dbReference>
<dbReference type="Pfam" id="PF20172">
    <property type="entry name" value="DUF6538"/>
    <property type="match status" value="1"/>
</dbReference>
<proteinExistence type="inferred from homology"/>
<dbReference type="InterPro" id="IPR002104">
    <property type="entry name" value="Integrase_catalytic"/>
</dbReference>
<evidence type="ECO:0000313" key="9">
    <source>
        <dbReference type="EMBL" id="TWA82537.1"/>
    </source>
</evidence>
<feature type="domain" description="Core-binding (CB)" evidence="8">
    <location>
        <begin position="213"/>
        <end position="296"/>
    </location>
</feature>
<dbReference type="SUPFAM" id="SSF56349">
    <property type="entry name" value="DNA breaking-rejoining enzymes"/>
    <property type="match status" value="1"/>
</dbReference>
<accession>A0A560CCI1</accession>
<dbReference type="Pfam" id="PF02899">
    <property type="entry name" value="Phage_int_SAM_1"/>
    <property type="match status" value="1"/>
</dbReference>
<dbReference type="EMBL" id="VITH01000007">
    <property type="protein sequence ID" value="TWA82537.1"/>
    <property type="molecule type" value="Genomic_DNA"/>
</dbReference>
<dbReference type="GO" id="GO:0006310">
    <property type="term" value="P:DNA recombination"/>
    <property type="evidence" value="ECO:0007669"/>
    <property type="project" value="UniProtKB-KW"/>
</dbReference>
<evidence type="ECO:0000256" key="6">
    <source>
        <dbReference type="SAM" id="MobiDB-lite"/>
    </source>
</evidence>